<comment type="caution">
    <text evidence="2">The sequence shown here is derived from an EMBL/GenBank/DDBJ whole genome shotgun (WGS) entry which is preliminary data.</text>
</comment>
<evidence type="ECO:0000313" key="2">
    <source>
        <dbReference type="EMBL" id="MDR5588151.1"/>
    </source>
</evidence>
<evidence type="ECO:0008006" key="4">
    <source>
        <dbReference type="Google" id="ProtNLM"/>
    </source>
</evidence>
<organism evidence="2 3">
    <name type="scientific">Clostridium aquiflavi</name>
    <dbReference type="NCBI Taxonomy" id="3073603"/>
    <lineage>
        <taxon>Bacteria</taxon>
        <taxon>Bacillati</taxon>
        <taxon>Bacillota</taxon>
        <taxon>Clostridia</taxon>
        <taxon>Eubacteriales</taxon>
        <taxon>Clostridiaceae</taxon>
        <taxon>Clostridium</taxon>
    </lineage>
</organism>
<reference evidence="2 3" key="1">
    <citation type="submission" date="2023-09" db="EMBL/GenBank/DDBJ databases">
        <authorList>
            <person name="Zhai L."/>
        </authorList>
    </citation>
    <scope>NUCLEOTIDE SEQUENCE [LARGE SCALE GENOMIC DNA]</scope>
    <source>
        <strain evidence="2 3">5 N-1</strain>
    </source>
</reference>
<protein>
    <recommendedName>
        <fullName evidence="4">DUF4825 domain-containing protein</fullName>
    </recommendedName>
</protein>
<evidence type="ECO:0000313" key="3">
    <source>
        <dbReference type="Proteomes" id="UP001256646"/>
    </source>
</evidence>
<sequence>MNNIDLNKIIRNVIYILTIFLTGLILYNSILLLNDIFFHKTSYKNSLRVEKIVTDDVYDVFNINSSYKIKFKENDINKLPSISKSEILILNYDPIIHQSNYSAIFFNNDFINDSSMEIISYVNENDFPNITFLEYEKLKNEFNNNCIDTISIIDIDFNFSNFLYYNNEYHHFNNGTQTIDSSTKLPITYKNIVIDASSQKENTFYVYSGGLFKEFKKDSSIYLTKGKTFWITLNNDSKISYNFSDVENKLKKSQDN</sequence>
<accession>A0ABU1EIC4</accession>
<proteinExistence type="predicted"/>
<dbReference type="SUPFAM" id="SSF159774">
    <property type="entry name" value="YerB-like"/>
    <property type="match status" value="1"/>
</dbReference>
<keyword evidence="1" id="KW-0812">Transmembrane</keyword>
<name>A0ABU1EIC4_9CLOT</name>
<feature type="transmembrane region" description="Helical" evidence="1">
    <location>
        <begin position="12"/>
        <end position="33"/>
    </location>
</feature>
<dbReference type="EMBL" id="JAVJAN010000031">
    <property type="protein sequence ID" value="MDR5588151.1"/>
    <property type="molecule type" value="Genomic_DNA"/>
</dbReference>
<gene>
    <name evidence="2" type="ORF">RGC78_11815</name>
</gene>
<keyword evidence="3" id="KW-1185">Reference proteome</keyword>
<keyword evidence="1" id="KW-0472">Membrane</keyword>
<dbReference type="Proteomes" id="UP001256646">
    <property type="component" value="Unassembled WGS sequence"/>
</dbReference>
<dbReference type="InterPro" id="IPR023158">
    <property type="entry name" value="YerB-like_sf"/>
</dbReference>
<keyword evidence="1" id="KW-1133">Transmembrane helix</keyword>
<evidence type="ECO:0000256" key="1">
    <source>
        <dbReference type="SAM" id="Phobius"/>
    </source>
</evidence>
<dbReference type="RefSeq" id="WP_252225152.1">
    <property type="nucleotide sequence ID" value="NZ_JAVJAN010000031.1"/>
</dbReference>